<proteinExistence type="predicted"/>
<reference evidence="1 2" key="1">
    <citation type="submission" date="2014-01" db="EMBL/GenBank/DDBJ databases">
        <title>Actinotalea ferrariae CF5-4.</title>
        <authorList>
            <person name="Chen F."/>
            <person name="Li Y."/>
            <person name="Wang G."/>
        </authorList>
    </citation>
    <scope>NUCLEOTIDE SEQUENCE [LARGE SCALE GENOMIC DNA]</scope>
    <source>
        <strain evidence="1 2">CF5-4</strain>
    </source>
</reference>
<keyword evidence="2" id="KW-1185">Reference proteome</keyword>
<evidence type="ECO:0000313" key="1">
    <source>
        <dbReference type="EMBL" id="EYR65217.1"/>
    </source>
</evidence>
<dbReference type="EMBL" id="AXCW01000001">
    <property type="protein sequence ID" value="EYR65217.1"/>
    <property type="molecule type" value="Genomic_DNA"/>
</dbReference>
<sequence length="76" mass="8468">MGSGMIGRRARRHPGLVLAARSRRTPRPVARHRQALPCARAVASTVQCGPSRQRTDPMNLHPRLPLVHVFVKITKD</sequence>
<dbReference type="Proteomes" id="UP000019753">
    <property type="component" value="Unassembled WGS sequence"/>
</dbReference>
<protein>
    <submittedName>
        <fullName evidence="1">Uncharacterized protein</fullName>
    </submittedName>
</protein>
<dbReference type="AlphaFoldDB" id="A0A021W1L0"/>
<gene>
    <name evidence="1" type="ORF">N866_00060</name>
</gene>
<accession>A0A021W1L0</accession>
<comment type="caution">
    <text evidence="1">The sequence shown here is derived from an EMBL/GenBank/DDBJ whole genome shotgun (WGS) entry which is preliminary data.</text>
</comment>
<organism evidence="1 2">
    <name type="scientific">Actinotalea ferrariae CF5-4</name>
    <dbReference type="NCBI Taxonomy" id="948458"/>
    <lineage>
        <taxon>Bacteria</taxon>
        <taxon>Bacillati</taxon>
        <taxon>Actinomycetota</taxon>
        <taxon>Actinomycetes</taxon>
        <taxon>Micrococcales</taxon>
        <taxon>Cellulomonadaceae</taxon>
        <taxon>Actinotalea</taxon>
    </lineage>
</organism>
<evidence type="ECO:0000313" key="2">
    <source>
        <dbReference type="Proteomes" id="UP000019753"/>
    </source>
</evidence>
<name>A0A021W1L0_9CELL</name>